<dbReference type="Gene3D" id="2.160.20.10">
    <property type="entry name" value="Single-stranded right-handed beta-helix, Pectin lyase-like"/>
    <property type="match status" value="1"/>
</dbReference>
<accession>A0A7W6J8I4</accession>
<sequence length="801" mass="85070">MSTTAPDDRHTAYAPVVATTEFAADFPLFDDDDLIVIHNGQQRTDFTISATFVSGVANDARVTFNPGIIGDVRIVGMRAPHKASEFAMGRPISPEDHNHVLDVIEAEIQEIRRDADRAHKVPYGESGKVFSGDQIIQAEYFANLVLAVAAGIQANANPGFMLASKSFAEGSFHPTTAPPYIQTAGYYNAGDYGGARYQKNNTTVGDLVISLADGTLVGYSITEPEVVPQQFGAVPGILSNQQAALQSWLNYTGGNHRLPAGNWRADSDLVRTADLSLRGEGTLDFSFGTSAQLRVQGALVLLSKLSANVNKQSRTLQFAAAQPVNPGDVVIVYNPTDFSFGGRRDVYRDGGMFKVHSLSGNNLLCYEQATDAYTAASMDVYRLDGVRARIEGITIKPCNTAAKSGILVRYGRDVVFRDVRATGGGTYCGLEVDLCYGVNIDCGYGENNSPSVGDEYGIEISSCQNVTVRGSASYATRHAVTIGTYGTPGSVPCRYVTIVGMHLFTGPIADVGAADFHGCADFCSYVNCFMSGVSLGGRNVRLQGCTVFGMYGSTAGMCVQAAEINGGYVDIIDCELISQGDGSTSSLAYILVQPIGPSGGGYPAGANIREDITVRIMNTRIVSPNAGVNARAVFVQGINTNKKVNVIIDGLHWDAPQGQAFLFARDEVLATLPSDFLIVDNVSGPNGAYLIYPTGDLTGIPTREMTQVGYVDTAIASGAASAVSGTLNFRYPYSKMPNVLGVTQSSTNGAAKSTYGNKVANTAVYSLTSTAIRLTTLTADATNFTAADNVRQHWSVGIKDF</sequence>
<dbReference type="RefSeq" id="WP_183368009.1">
    <property type="nucleotide sequence ID" value="NZ_JACIEZ010000011.1"/>
</dbReference>
<protein>
    <submittedName>
        <fullName evidence="3">Uncharacterized protein</fullName>
    </submittedName>
</protein>
<gene>
    <name evidence="3" type="ORF">GGR23_003966</name>
</gene>
<dbReference type="Pfam" id="PF20745">
    <property type="entry name" value="TSP_Ig-like"/>
    <property type="match status" value="1"/>
</dbReference>
<dbReference type="InterPro" id="IPR012334">
    <property type="entry name" value="Pectin_lyas_fold"/>
</dbReference>
<name>A0A7W6J8I4_9HYPH</name>
<dbReference type="InterPro" id="IPR011050">
    <property type="entry name" value="Pectin_lyase_fold/virulence"/>
</dbReference>
<proteinExistence type="predicted"/>
<dbReference type="InterPro" id="IPR054136">
    <property type="entry name" value="Gp49_pectate_lyase-like"/>
</dbReference>
<dbReference type="InterPro" id="IPR049350">
    <property type="entry name" value="TSP_Ig-like"/>
</dbReference>
<comment type="caution">
    <text evidence="3">The sequence shown here is derived from an EMBL/GenBank/DDBJ whole genome shotgun (WGS) entry which is preliminary data.</text>
</comment>
<organism evidence="3 4">
    <name type="scientific">Gellertiella hungarica</name>
    <dbReference type="NCBI Taxonomy" id="1572859"/>
    <lineage>
        <taxon>Bacteria</taxon>
        <taxon>Pseudomonadati</taxon>
        <taxon>Pseudomonadota</taxon>
        <taxon>Alphaproteobacteria</taxon>
        <taxon>Hyphomicrobiales</taxon>
        <taxon>Rhizobiaceae</taxon>
        <taxon>Gellertiella</taxon>
    </lineage>
</organism>
<reference evidence="3 4" key="1">
    <citation type="submission" date="2020-08" db="EMBL/GenBank/DDBJ databases">
        <title>Genomic Encyclopedia of Type Strains, Phase IV (KMG-IV): sequencing the most valuable type-strain genomes for metagenomic binning, comparative biology and taxonomic classification.</title>
        <authorList>
            <person name="Goeker M."/>
        </authorList>
    </citation>
    <scope>NUCLEOTIDE SEQUENCE [LARGE SCALE GENOMIC DNA]</scope>
    <source>
        <strain evidence="3 4">DSM 29853</strain>
    </source>
</reference>
<evidence type="ECO:0000259" key="2">
    <source>
        <dbReference type="Pfam" id="PF22442"/>
    </source>
</evidence>
<dbReference type="SUPFAM" id="SSF51126">
    <property type="entry name" value="Pectin lyase-like"/>
    <property type="match status" value="1"/>
</dbReference>
<dbReference type="EMBL" id="JACIEZ010000011">
    <property type="protein sequence ID" value="MBB4066748.1"/>
    <property type="molecule type" value="Genomic_DNA"/>
</dbReference>
<evidence type="ECO:0000313" key="4">
    <source>
        <dbReference type="Proteomes" id="UP000528286"/>
    </source>
</evidence>
<feature type="domain" description="Gp49 pectin lyase-like" evidence="2">
    <location>
        <begin position="424"/>
        <end position="688"/>
    </location>
</feature>
<dbReference type="AlphaFoldDB" id="A0A7W6J8I4"/>
<dbReference type="Proteomes" id="UP000528286">
    <property type="component" value="Unassembled WGS sequence"/>
</dbReference>
<feature type="domain" description="Tailspike protein-like Ig-like" evidence="1">
    <location>
        <begin position="295"/>
        <end position="382"/>
    </location>
</feature>
<keyword evidence="4" id="KW-1185">Reference proteome</keyword>
<evidence type="ECO:0000259" key="1">
    <source>
        <dbReference type="Pfam" id="PF20745"/>
    </source>
</evidence>
<evidence type="ECO:0000313" key="3">
    <source>
        <dbReference type="EMBL" id="MBB4066748.1"/>
    </source>
</evidence>
<dbReference type="Pfam" id="PF22442">
    <property type="entry name" value="Gp49_Pectate_lyase_like"/>
    <property type="match status" value="1"/>
</dbReference>